<evidence type="ECO:0000256" key="8">
    <source>
        <dbReference type="ARBA" id="ARBA00023315"/>
    </source>
</evidence>
<evidence type="ECO:0000313" key="10">
    <source>
        <dbReference type="EMBL" id="MCS3903479.1"/>
    </source>
</evidence>
<evidence type="ECO:0000313" key="11">
    <source>
        <dbReference type="Proteomes" id="UP001204445"/>
    </source>
</evidence>
<dbReference type="GO" id="GO:0009245">
    <property type="term" value="P:lipid A biosynthetic process"/>
    <property type="evidence" value="ECO:0007669"/>
    <property type="project" value="InterPro"/>
</dbReference>
<keyword evidence="7 9" id="KW-0472">Membrane</keyword>
<evidence type="ECO:0000256" key="9">
    <source>
        <dbReference type="HAMAP-Rule" id="MF_01942"/>
    </source>
</evidence>
<comment type="subcellular location">
    <subcellularLocation>
        <location evidence="9">Cell inner membrane</location>
        <topology evidence="9">Single-pass membrane protein</topology>
    </subcellularLocation>
</comment>
<dbReference type="EC" id="2.3.1.241" evidence="9"/>
<keyword evidence="3 9" id="KW-0808">Transferase</keyword>
<keyword evidence="4 9" id="KW-0812">Transmembrane</keyword>
<evidence type="ECO:0000256" key="3">
    <source>
        <dbReference type="ARBA" id="ARBA00022679"/>
    </source>
</evidence>
<proteinExistence type="inferred from homology"/>
<dbReference type="EMBL" id="JANUCT010000008">
    <property type="protein sequence ID" value="MCS3903479.1"/>
    <property type="molecule type" value="Genomic_DNA"/>
</dbReference>
<comment type="pathway">
    <text evidence="9">Glycolipid biosynthesis; KDO(2)-lipid A biosynthesis; KDO(2)-lipid A from CMP-3-deoxy-D-manno-octulosonate and lipid IV(A): step 3/4.</text>
</comment>
<dbReference type="PANTHER" id="PTHR30606:SF9">
    <property type="entry name" value="LIPID A BIOSYNTHESIS LAUROYLTRANSFERASE"/>
    <property type="match status" value="1"/>
</dbReference>
<keyword evidence="1 9" id="KW-1003">Cell membrane</keyword>
<dbReference type="NCBIfam" id="TIGR02207">
    <property type="entry name" value="lipid_A_htrB"/>
    <property type="match status" value="1"/>
</dbReference>
<keyword evidence="6 9" id="KW-1133">Transmembrane helix</keyword>
<keyword evidence="2 9" id="KW-0997">Cell inner membrane</keyword>
<keyword evidence="11" id="KW-1185">Reference proteome</keyword>
<comment type="pathway">
    <text evidence="9">Bacterial outer membrane biogenesis; lipopolysaccharide biosynthesis.</text>
</comment>
<dbReference type="GO" id="GO:0009103">
    <property type="term" value="P:lipopolysaccharide biosynthetic process"/>
    <property type="evidence" value="ECO:0007669"/>
    <property type="project" value="UniProtKB-UniRule"/>
</dbReference>
<organism evidence="10 11">
    <name type="scientific">Methylohalomonas lacus</name>
    <dbReference type="NCBI Taxonomy" id="398773"/>
    <lineage>
        <taxon>Bacteria</taxon>
        <taxon>Pseudomonadati</taxon>
        <taxon>Pseudomonadota</taxon>
        <taxon>Gammaproteobacteria</taxon>
        <taxon>Methylohalomonadales</taxon>
        <taxon>Methylohalomonadaceae</taxon>
        <taxon>Methylohalomonas</taxon>
    </lineage>
</organism>
<dbReference type="GO" id="GO:0008913">
    <property type="term" value="F:Kdo2-lipid IVA acyltransferase activity"/>
    <property type="evidence" value="ECO:0007669"/>
    <property type="project" value="UniProtKB-EC"/>
</dbReference>
<dbReference type="CDD" id="cd07984">
    <property type="entry name" value="LPLAT_LABLAT-like"/>
    <property type="match status" value="1"/>
</dbReference>
<comment type="caution">
    <text evidence="10">The sequence shown here is derived from an EMBL/GenBank/DDBJ whole genome shotgun (WGS) entry which is preliminary data.</text>
</comment>
<dbReference type="RefSeq" id="WP_259055268.1">
    <property type="nucleotide sequence ID" value="NZ_JANUCT010000008.1"/>
</dbReference>
<comment type="function">
    <text evidence="9">Catalyzes the transfer of an acyl chain from an acyl-[acyl-carrier-protein] (ACP) to a Kdo(2)-lipid IV(A) to form a Kdo(2)-(acyl)-lipid IV(A).</text>
</comment>
<evidence type="ECO:0000256" key="2">
    <source>
        <dbReference type="ARBA" id="ARBA00022519"/>
    </source>
</evidence>
<evidence type="ECO:0000256" key="7">
    <source>
        <dbReference type="ARBA" id="ARBA00023136"/>
    </source>
</evidence>
<reference evidence="10" key="1">
    <citation type="submission" date="2022-08" db="EMBL/GenBank/DDBJ databases">
        <title>Genomic Encyclopedia of Type Strains, Phase III (KMG-III): the genomes of soil and plant-associated and newly described type strains.</title>
        <authorList>
            <person name="Whitman W."/>
        </authorList>
    </citation>
    <scope>NUCLEOTIDE SEQUENCE</scope>
    <source>
        <strain evidence="10">HMT 1</strain>
    </source>
</reference>
<evidence type="ECO:0000256" key="5">
    <source>
        <dbReference type="ARBA" id="ARBA00022985"/>
    </source>
</evidence>
<dbReference type="PIRSF" id="PIRSF026649">
    <property type="entry name" value="MsbB"/>
    <property type="match status" value="1"/>
</dbReference>
<protein>
    <recommendedName>
        <fullName evidence="9">Lipid A biosynthesis acyltransferase</fullName>
        <ecNumber evidence="9">2.3.1.241</ecNumber>
    </recommendedName>
    <alternativeName>
        <fullName evidence="9">Kdo(2)-lipid IV(A) acyltransferase</fullName>
    </alternativeName>
</protein>
<comment type="similarity">
    <text evidence="9">Belongs to the LpxL/LpxM/LpxP family.</text>
</comment>
<evidence type="ECO:0000256" key="4">
    <source>
        <dbReference type="ARBA" id="ARBA00022692"/>
    </source>
</evidence>
<comment type="catalytic activity">
    <reaction evidence="9">
        <text>an alpha-Kdo-(2-&gt;4)-alpha-Kdo-(2-&gt;6)-lipid IVA + a fatty acyl-[ACP] = an alpha-Kdo-(2-&gt;4)-alpha-Kdo-(2-&gt;6)-(acyl)-lipid IVA + holo-[ACP]</text>
        <dbReference type="Rhea" id="RHEA:69396"/>
        <dbReference type="Rhea" id="RHEA-COMP:9685"/>
        <dbReference type="Rhea" id="RHEA-COMP:14125"/>
        <dbReference type="ChEBI" id="CHEBI:64479"/>
        <dbReference type="ChEBI" id="CHEBI:138651"/>
        <dbReference type="ChEBI" id="CHEBI:176429"/>
        <dbReference type="ChEBI" id="CHEBI:176430"/>
        <dbReference type="EC" id="2.3.1.241"/>
    </reaction>
</comment>
<gene>
    <name evidence="9" type="primary">lpxL</name>
    <name evidence="10" type="ORF">J2T55_001500</name>
</gene>
<dbReference type="PANTHER" id="PTHR30606">
    <property type="entry name" value="LIPID A BIOSYNTHESIS LAUROYL ACYLTRANSFERASE"/>
    <property type="match status" value="1"/>
</dbReference>
<evidence type="ECO:0000256" key="6">
    <source>
        <dbReference type="ARBA" id="ARBA00022989"/>
    </source>
</evidence>
<dbReference type="Pfam" id="PF03279">
    <property type="entry name" value="Lip_A_acyltrans"/>
    <property type="match status" value="1"/>
</dbReference>
<evidence type="ECO:0000256" key="1">
    <source>
        <dbReference type="ARBA" id="ARBA00022475"/>
    </source>
</evidence>
<name>A0AAE3HLS3_9GAMM</name>
<dbReference type="GO" id="GO:0036104">
    <property type="term" value="P:Kdo2-lipid A biosynthetic process"/>
    <property type="evidence" value="ECO:0007669"/>
    <property type="project" value="UniProtKB-UniRule"/>
</dbReference>
<dbReference type="Proteomes" id="UP001204445">
    <property type="component" value="Unassembled WGS sequence"/>
</dbReference>
<keyword evidence="5 9" id="KW-0448">Lipopolysaccharide biosynthesis</keyword>
<dbReference type="InterPro" id="IPR004960">
    <property type="entry name" value="LipA_acyltrans"/>
</dbReference>
<dbReference type="SUPFAM" id="SSF51971">
    <property type="entry name" value="Nucleotide-binding domain"/>
    <property type="match status" value="1"/>
</dbReference>
<feature type="short sequence motif" description="HXXXXD motif" evidence="9">
    <location>
        <begin position="128"/>
        <end position="133"/>
    </location>
</feature>
<dbReference type="InterPro" id="IPR011920">
    <property type="entry name" value="Lipid_A_LpxL_LpxP"/>
</dbReference>
<dbReference type="HAMAP" id="MF_01942">
    <property type="entry name" value="Lipid_A_LpxL_LpxP"/>
    <property type="match status" value="1"/>
</dbReference>
<keyword evidence="8 9" id="KW-0012">Acyltransferase</keyword>
<dbReference type="GO" id="GO:0005886">
    <property type="term" value="C:plasma membrane"/>
    <property type="evidence" value="ECO:0007669"/>
    <property type="project" value="UniProtKB-SubCell"/>
</dbReference>
<dbReference type="AlphaFoldDB" id="A0AAE3HLS3"/>
<accession>A0AAE3HLS3</accession>
<sequence>MKSVRARLNPRDWGIRFGIGILWLLVRLPHHWQMGLGRGLGWLLYHLARERRQITTANIRLCFPELSADEQDARVRAAFASYGMSIFETGTTWLRGVDHLKDRLEIHGLEHVTGALAEGRGVLIIGAHFSAIDIAGALLAHHLEMDVIYRPSRSPAFDNVIQHGRQRYFNAVIPKQDTRQVIRRLKQGNAIWYAADQNYSARHSVFAPFFGIQAATIRGTSRLIKMTGAAAVFGSHFRISGGERYRIDFTPVENFPTESEIEDATRINRLIEDALQADPAQYLWLHRRFKTRPAGEPGFY</sequence>